<dbReference type="SUPFAM" id="SSF48317">
    <property type="entry name" value="Acid phosphatase/Vanadium-dependent haloperoxidase"/>
    <property type="match status" value="1"/>
</dbReference>
<feature type="transmembrane region" description="Helical" evidence="7">
    <location>
        <begin position="159"/>
        <end position="180"/>
    </location>
</feature>
<dbReference type="STRING" id="478744.SAMN05444359_13219"/>
<dbReference type="InterPro" id="IPR000326">
    <property type="entry name" value="PAP2/HPO"/>
</dbReference>
<organism evidence="9 10">
    <name type="scientific">Neolewinella agarilytica</name>
    <dbReference type="NCBI Taxonomy" id="478744"/>
    <lineage>
        <taxon>Bacteria</taxon>
        <taxon>Pseudomonadati</taxon>
        <taxon>Bacteroidota</taxon>
        <taxon>Saprospiria</taxon>
        <taxon>Saprospirales</taxon>
        <taxon>Lewinellaceae</taxon>
        <taxon>Neolewinella</taxon>
    </lineage>
</organism>
<dbReference type="AlphaFoldDB" id="A0A1H9MXP1"/>
<name>A0A1H9MXP1_9BACT</name>
<feature type="transmembrane region" description="Helical" evidence="7">
    <location>
        <begin position="187"/>
        <end position="206"/>
    </location>
</feature>
<proteinExistence type="predicted"/>
<sequence length="216" mass="24084">MDRSGREGNTNLRAKVKLTTFCFTFAFSMSLDQSIFDFINQGLANPFFDAILPVYREKTTWIPLYLIMVFLLWRAYGVKRTLWLLALIAVTLALADQLAASLLKPWIGRLRPCAEPSVADHARILVGCGGKYSFPSNHATNHFALATILSLTWLKGKAFGWRLAVFLWAATISVAQVYVGKHYPGDILAGAVLGSSIACSTAWVYFQWLDKDTIID</sequence>
<evidence type="ECO:0000256" key="7">
    <source>
        <dbReference type="SAM" id="Phobius"/>
    </source>
</evidence>
<dbReference type="SMART" id="SM00014">
    <property type="entry name" value="acidPPc"/>
    <property type="match status" value="1"/>
</dbReference>
<feature type="domain" description="Phosphatidic acid phosphatase type 2/haloperoxidase" evidence="8">
    <location>
        <begin position="82"/>
        <end position="202"/>
    </location>
</feature>
<keyword evidence="6 7" id="KW-0472">Membrane</keyword>
<dbReference type="Proteomes" id="UP000199021">
    <property type="component" value="Unassembled WGS sequence"/>
</dbReference>
<gene>
    <name evidence="9" type="ORF">SAMN05444359_13219</name>
</gene>
<keyword evidence="10" id="KW-1185">Reference proteome</keyword>
<comment type="subcellular location">
    <subcellularLocation>
        <location evidence="1">Cell membrane</location>
        <topology evidence="1">Multi-pass membrane protein</topology>
    </subcellularLocation>
</comment>
<dbReference type="Gene3D" id="1.20.144.10">
    <property type="entry name" value="Phosphatidic acid phosphatase type 2/haloperoxidase"/>
    <property type="match status" value="1"/>
</dbReference>
<evidence type="ECO:0000256" key="1">
    <source>
        <dbReference type="ARBA" id="ARBA00004651"/>
    </source>
</evidence>
<keyword evidence="4" id="KW-0378">Hydrolase</keyword>
<feature type="transmembrane region" description="Helical" evidence="7">
    <location>
        <begin position="21"/>
        <end position="39"/>
    </location>
</feature>
<dbReference type="OrthoDB" id="9789113at2"/>
<protein>
    <submittedName>
        <fullName evidence="9">Undecaprenyl-diphosphatase</fullName>
    </submittedName>
</protein>
<dbReference type="InterPro" id="IPR036938">
    <property type="entry name" value="PAP2/HPO_sf"/>
</dbReference>
<evidence type="ECO:0000256" key="3">
    <source>
        <dbReference type="ARBA" id="ARBA00022692"/>
    </source>
</evidence>
<evidence type="ECO:0000313" key="10">
    <source>
        <dbReference type="Proteomes" id="UP000199021"/>
    </source>
</evidence>
<keyword evidence="3 7" id="KW-0812">Transmembrane</keyword>
<dbReference type="GO" id="GO:0016787">
    <property type="term" value="F:hydrolase activity"/>
    <property type="evidence" value="ECO:0007669"/>
    <property type="project" value="UniProtKB-KW"/>
</dbReference>
<evidence type="ECO:0000256" key="6">
    <source>
        <dbReference type="ARBA" id="ARBA00023136"/>
    </source>
</evidence>
<dbReference type="EMBL" id="FOFB01000032">
    <property type="protein sequence ID" value="SER28165.1"/>
    <property type="molecule type" value="Genomic_DNA"/>
</dbReference>
<dbReference type="Pfam" id="PF01569">
    <property type="entry name" value="PAP2"/>
    <property type="match status" value="1"/>
</dbReference>
<keyword evidence="2" id="KW-1003">Cell membrane</keyword>
<accession>A0A1H9MXP1</accession>
<dbReference type="PANTHER" id="PTHR14969:SF62">
    <property type="entry name" value="DECAPRENYLPHOSPHORYL-5-PHOSPHORIBOSE PHOSPHATASE RV3807C-RELATED"/>
    <property type="match status" value="1"/>
</dbReference>
<feature type="transmembrane region" description="Helical" evidence="7">
    <location>
        <begin position="59"/>
        <end position="76"/>
    </location>
</feature>
<reference evidence="10" key="1">
    <citation type="submission" date="2016-10" db="EMBL/GenBank/DDBJ databases">
        <authorList>
            <person name="Varghese N."/>
            <person name="Submissions S."/>
        </authorList>
    </citation>
    <scope>NUCLEOTIDE SEQUENCE [LARGE SCALE GENOMIC DNA]</scope>
    <source>
        <strain evidence="10">DSM 24740</strain>
    </source>
</reference>
<feature type="transmembrane region" description="Helical" evidence="7">
    <location>
        <begin position="83"/>
        <end position="103"/>
    </location>
</feature>
<dbReference type="InParanoid" id="A0A1H9MXP1"/>
<evidence type="ECO:0000313" key="9">
    <source>
        <dbReference type="EMBL" id="SER28165.1"/>
    </source>
</evidence>
<evidence type="ECO:0000256" key="5">
    <source>
        <dbReference type="ARBA" id="ARBA00022989"/>
    </source>
</evidence>
<dbReference type="GO" id="GO:0005886">
    <property type="term" value="C:plasma membrane"/>
    <property type="evidence" value="ECO:0007669"/>
    <property type="project" value="UniProtKB-SubCell"/>
</dbReference>
<evidence type="ECO:0000256" key="4">
    <source>
        <dbReference type="ARBA" id="ARBA00022801"/>
    </source>
</evidence>
<evidence type="ECO:0000256" key="2">
    <source>
        <dbReference type="ARBA" id="ARBA00022475"/>
    </source>
</evidence>
<dbReference type="PANTHER" id="PTHR14969">
    <property type="entry name" value="SPHINGOSINE-1-PHOSPHATE PHOSPHOHYDROLASE"/>
    <property type="match status" value="1"/>
</dbReference>
<evidence type="ECO:0000259" key="8">
    <source>
        <dbReference type="SMART" id="SM00014"/>
    </source>
</evidence>
<keyword evidence="5 7" id="KW-1133">Transmembrane helix</keyword>